<dbReference type="InterPro" id="IPR015867">
    <property type="entry name" value="N-reg_PII/ATP_PRibTrfase_C"/>
</dbReference>
<keyword evidence="5 6" id="KW-0472">Membrane</keyword>
<evidence type="ECO:0000256" key="1">
    <source>
        <dbReference type="ARBA" id="ARBA00004651"/>
    </source>
</evidence>
<feature type="transmembrane region" description="Helical" evidence="6">
    <location>
        <begin position="95"/>
        <end position="113"/>
    </location>
</feature>
<evidence type="ECO:0000256" key="3">
    <source>
        <dbReference type="ARBA" id="ARBA00022692"/>
    </source>
</evidence>
<keyword evidence="4 6" id="KW-1133">Transmembrane helix</keyword>
<dbReference type="PIRSF" id="PIRSF006483">
    <property type="entry name" value="Membrane_protein_YitT"/>
    <property type="match status" value="1"/>
</dbReference>
<evidence type="ECO:0000256" key="4">
    <source>
        <dbReference type="ARBA" id="ARBA00022989"/>
    </source>
</evidence>
<evidence type="ECO:0000256" key="5">
    <source>
        <dbReference type="ARBA" id="ARBA00023136"/>
    </source>
</evidence>
<keyword evidence="2" id="KW-1003">Cell membrane</keyword>
<comment type="subcellular location">
    <subcellularLocation>
        <location evidence="1">Cell membrane</location>
        <topology evidence="1">Multi-pass membrane protein</topology>
    </subcellularLocation>
</comment>
<keyword evidence="9" id="KW-1185">Reference proteome</keyword>
<dbReference type="GO" id="GO:0005886">
    <property type="term" value="C:plasma membrane"/>
    <property type="evidence" value="ECO:0007669"/>
    <property type="project" value="UniProtKB-SubCell"/>
</dbReference>
<dbReference type="Proteomes" id="UP000825179">
    <property type="component" value="Chromosome"/>
</dbReference>
<dbReference type="InterPro" id="IPR019264">
    <property type="entry name" value="DUF2179"/>
</dbReference>
<protein>
    <submittedName>
        <fullName evidence="8">YitT family protein</fullName>
    </submittedName>
</protein>
<feature type="transmembrane region" description="Helical" evidence="6">
    <location>
        <begin position="70"/>
        <end position="88"/>
    </location>
</feature>
<dbReference type="CDD" id="cd16380">
    <property type="entry name" value="YitT_C"/>
    <property type="match status" value="1"/>
</dbReference>
<dbReference type="EMBL" id="CP082237">
    <property type="protein sequence ID" value="QZT35217.1"/>
    <property type="molecule type" value="Genomic_DNA"/>
</dbReference>
<feature type="transmembrane region" description="Helical" evidence="6">
    <location>
        <begin position="159"/>
        <end position="179"/>
    </location>
</feature>
<proteinExistence type="predicted"/>
<organism evidence="8 9">
    <name type="scientific">Caldalkalibacillus thermarum (strain TA2.A1)</name>
    <dbReference type="NCBI Taxonomy" id="986075"/>
    <lineage>
        <taxon>Bacteria</taxon>
        <taxon>Bacillati</taxon>
        <taxon>Bacillota</taxon>
        <taxon>Bacilli</taxon>
        <taxon>Bacillales</taxon>
        <taxon>Bacillaceae</taxon>
        <taxon>Caldalkalibacillus</taxon>
    </lineage>
</organism>
<dbReference type="Pfam" id="PF10035">
    <property type="entry name" value="DUF2179"/>
    <property type="match status" value="1"/>
</dbReference>
<dbReference type="PANTHER" id="PTHR33545">
    <property type="entry name" value="UPF0750 MEMBRANE PROTEIN YITT-RELATED"/>
    <property type="match status" value="1"/>
</dbReference>
<gene>
    <name evidence="8" type="ORF">HUR95_00360</name>
</gene>
<evidence type="ECO:0000259" key="7">
    <source>
        <dbReference type="Pfam" id="PF10035"/>
    </source>
</evidence>
<evidence type="ECO:0000256" key="2">
    <source>
        <dbReference type="ARBA" id="ARBA00022475"/>
    </source>
</evidence>
<name>A0A8X8I7Q1_CALTT</name>
<evidence type="ECO:0000313" key="9">
    <source>
        <dbReference type="Proteomes" id="UP000825179"/>
    </source>
</evidence>
<accession>A0A8X8I7Q1</accession>
<keyword evidence="3 6" id="KW-0812">Transmembrane</keyword>
<dbReference type="RefSeq" id="WP_042683939.1">
    <property type="nucleotide sequence ID" value="NZ_AFCE01000048.1"/>
</dbReference>
<feature type="domain" description="DUF2179" evidence="7">
    <location>
        <begin position="233"/>
        <end position="287"/>
    </location>
</feature>
<dbReference type="PANTHER" id="PTHR33545:SF9">
    <property type="entry name" value="UPF0750 MEMBRANE PROTEIN YITE"/>
    <property type="match status" value="1"/>
</dbReference>
<dbReference type="Pfam" id="PF02588">
    <property type="entry name" value="YitT_membrane"/>
    <property type="match status" value="1"/>
</dbReference>
<dbReference type="InterPro" id="IPR003740">
    <property type="entry name" value="YitT"/>
</dbReference>
<evidence type="ECO:0000256" key="6">
    <source>
        <dbReference type="SAM" id="Phobius"/>
    </source>
</evidence>
<dbReference type="Gene3D" id="3.30.70.120">
    <property type="match status" value="1"/>
</dbReference>
<dbReference type="InterPro" id="IPR051461">
    <property type="entry name" value="UPF0750_membrane"/>
</dbReference>
<dbReference type="OrthoDB" id="1758221at2"/>
<evidence type="ECO:0000313" key="8">
    <source>
        <dbReference type="EMBL" id="QZT35217.1"/>
    </source>
</evidence>
<feature type="transmembrane region" description="Helical" evidence="6">
    <location>
        <begin position="25"/>
        <end position="43"/>
    </location>
</feature>
<sequence>MEVEILARRKRGKPLPHWLVVIKDYTYLFAGATLVALAFNLFLYPNRIASGGVVGISTILGYLTGIEPGYIQWGINIPLFVAGVAILGKQFGLKTLVGTVCLPLAVVLTSQLSPVTDNPFLAALFGGVGVGAGLGLVFRGRGSTGGVDLAAQIVHKFTGLRLGLGILIIDGLIVISSAVVFNIELALYALIALFITSKTIDVVQMGMGYAKVAFIISSQQEELRRAILHDLDRGVTRLTATGGYTDRPREMLMCVVNQMEVTKLKELVRRIDPSAFVVVTDANEVLGEGFKVE</sequence>
<dbReference type="KEGG" id="cthu:HUR95_00360"/>
<feature type="transmembrane region" description="Helical" evidence="6">
    <location>
        <begin position="119"/>
        <end position="138"/>
    </location>
</feature>
<reference evidence="8 9" key="1">
    <citation type="journal article" date="2020" name="Extremophiles">
        <title>Genomic analysis of Caldalkalibacillus thermarum TA2.A1 reveals aerobic alkaliphilic metabolism and evolutionary hallmarks linking alkaliphilic bacteria and plant life.</title>
        <authorList>
            <person name="de Jong S.I."/>
            <person name="van den Broek M.A."/>
            <person name="Merkel A.Y."/>
            <person name="de la Torre Cortes P."/>
            <person name="Kalamorz F."/>
            <person name="Cook G.M."/>
            <person name="van Loosdrecht M.C.M."/>
            <person name="McMillan D.G.G."/>
        </authorList>
    </citation>
    <scope>NUCLEOTIDE SEQUENCE [LARGE SCALE GENOMIC DNA]</scope>
    <source>
        <strain evidence="8 9">TA2.A1</strain>
    </source>
</reference>
<dbReference type="AlphaFoldDB" id="A0A8X8I7Q1"/>